<dbReference type="Pfam" id="PF17034">
    <property type="entry name" value="zinc_ribbon_16"/>
    <property type="match status" value="1"/>
</dbReference>
<dbReference type="Proteomes" id="UP000270094">
    <property type="component" value="Unassembled WGS sequence"/>
</dbReference>
<evidence type="ECO:0000259" key="1">
    <source>
        <dbReference type="Pfam" id="PF17034"/>
    </source>
</evidence>
<sequence length="1025" mass="115872">MLRHSTYKVESIDLTDGLPKHRITARDVIDRTPFSVYGTFDGRVGLVKSSSTIESDSDVCNCIIIAYRILFSMTSQEIWRTEDPVITRIACENFSTEEIIPIEQIWEGSMPPALIDTRMNTYKKIKESYSLLAYGEMYDKCKENPGATMPLCWTAPLPEGLEAPPDNSLKHLTTTMHELISDRQRHASDILESLRQSRVPQDADSQSTDFPLAPRYQLRTSFWPLTMNRTYSLWNKSETKTKLTERLSKSQSILLQKLLGNSCERTPSSSKTLRRSSSTSFSDELVQFKCVDNDQTPISQTPSSVADDHRFRSQVGLNAIAANDLEGEMRNSDVKINFEGTYRKYTDELSFVFGRLGMDPHQGKTLKDARKIAEVAVKDDLDDGSETSTSTLPYSKDSHELKVNNKVDDGHQIKLQYRISSFDFGPVGYSGLLCLVKQHNNRQRLVFVPFIAPDEGFATRPEFTKVIKETRVWESFDSVPYHLYQLMKLRLFNGMDRIDDENPLISLFHRLAEQIPTRWMQWLLSASRKQQTYNGISNANELDSVSDTDELSGNERSSIAGCDEDSKNTSIDVKGLPGLLQLCSLELESDVTWHDCDSFHFTFVKIARSHIRRMLLAPFCLPVSEDRIVSDEKFAASTDILQQMPVIFLCLINGDSIRFIEYTLYLRRKLGKPVFTDDSCSFLNAFHFFTTVVSRYVNRISDAENKSSPKYVARRLRLVDKIHAFVKEHAGSSTINPFIIPMLLIILGELTSTHPGDFTKIILKNKKLPLSLRLAWCVNLLPTNKMKEAIYCLYQQKTVESLTLPVDDANVKEVSSGVIPSLYSMFPTSYLNAADDMEKLLHLARAEFCRYSYILQRMKKYCFRRRLLNLVPQIYWPDFKTSVDISCTFCGSSNEIAVRNAESAMTDLTQVRSRSTVSRTTASRSSASISGNSIGPGISLSLSSTAPSDSDTSTCTAVTESLSYDYNGVDGGTEAEMCSHGGHTKHVISWFEKEDICPVLGCDCRCLHLENGVEGRVRQTIMTPF</sequence>
<evidence type="ECO:0000313" key="3">
    <source>
        <dbReference type="Proteomes" id="UP000270094"/>
    </source>
</evidence>
<dbReference type="InterPro" id="IPR031488">
    <property type="entry name" value="Zn_ribbon_mio"/>
</dbReference>
<feature type="domain" description="GATOR2 complex protein MIO zinc-ribbon like" evidence="1">
    <location>
        <begin position="977"/>
        <end position="1008"/>
    </location>
</feature>
<organism evidence="2 3">
    <name type="scientific">Strongylus vulgaris</name>
    <name type="common">Blood worm</name>
    <dbReference type="NCBI Taxonomy" id="40348"/>
    <lineage>
        <taxon>Eukaryota</taxon>
        <taxon>Metazoa</taxon>
        <taxon>Ecdysozoa</taxon>
        <taxon>Nematoda</taxon>
        <taxon>Chromadorea</taxon>
        <taxon>Rhabditida</taxon>
        <taxon>Rhabditina</taxon>
        <taxon>Rhabditomorpha</taxon>
        <taxon>Strongyloidea</taxon>
        <taxon>Strongylidae</taxon>
        <taxon>Strongylus</taxon>
    </lineage>
</organism>
<reference evidence="2 3" key="1">
    <citation type="submission" date="2018-11" db="EMBL/GenBank/DDBJ databases">
        <authorList>
            <consortium name="Pathogen Informatics"/>
        </authorList>
    </citation>
    <scope>NUCLEOTIDE SEQUENCE [LARGE SCALE GENOMIC DNA]</scope>
</reference>
<dbReference type="OrthoDB" id="311712at2759"/>
<gene>
    <name evidence="2" type="ORF">SVUK_LOCUS10345</name>
</gene>
<dbReference type="AlphaFoldDB" id="A0A3P7JGX1"/>
<protein>
    <recommendedName>
        <fullName evidence="1">GATOR2 complex protein MIO zinc-ribbon like domain-containing protein</fullName>
    </recommendedName>
</protein>
<proteinExistence type="predicted"/>
<dbReference type="EMBL" id="UYYB01095222">
    <property type="protein sequence ID" value="VDM75347.1"/>
    <property type="molecule type" value="Genomic_DNA"/>
</dbReference>
<name>A0A3P7JGX1_STRVU</name>
<accession>A0A3P7JGX1</accession>
<evidence type="ECO:0000313" key="2">
    <source>
        <dbReference type="EMBL" id="VDM75347.1"/>
    </source>
</evidence>
<keyword evidence="3" id="KW-1185">Reference proteome</keyword>